<feature type="transmembrane region" description="Helical" evidence="9">
    <location>
        <begin position="103"/>
        <end position="124"/>
    </location>
</feature>
<comment type="similarity">
    <text evidence="8 9">Belongs to the TRAP transporter small permease family.</text>
</comment>
<gene>
    <name evidence="11" type="ORF">C8D72_3036</name>
</gene>
<dbReference type="PANTHER" id="PTHR35011:SF2">
    <property type="entry name" value="2,3-DIKETO-L-GULONATE TRAP TRANSPORTER SMALL PERMEASE PROTEIN YIAM"/>
    <property type="match status" value="1"/>
</dbReference>
<dbReference type="InterPro" id="IPR055348">
    <property type="entry name" value="DctQ"/>
</dbReference>
<name>A0A3D9DSE4_9GAMM</name>
<evidence type="ECO:0000256" key="6">
    <source>
        <dbReference type="ARBA" id="ARBA00022989"/>
    </source>
</evidence>
<keyword evidence="3" id="KW-1003">Cell membrane</keyword>
<comment type="subunit">
    <text evidence="9">The complex comprises the extracytoplasmic solute receptor protein and the two transmembrane proteins.</text>
</comment>
<evidence type="ECO:0000313" key="11">
    <source>
        <dbReference type="EMBL" id="REC93688.1"/>
    </source>
</evidence>
<dbReference type="PANTHER" id="PTHR35011">
    <property type="entry name" value="2,3-DIKETO-L-GULONATE TRAP TRANSPORTER SMALL PERMEASE PROTEIN YIAM"/>
    <property type="match status" value="1"/>
</dbReference>
<dbReference type="Proteomes" id="UP000256334">
    <property type="component" value="Unassembled WGS sequence"/>
</dbReference>
<keyword evidence="7 9" id="KW-0472">Membrane</keyword>
<evidence type="ECO:0000256" key="8">
    <source>
        <dbReference type="ARBA" id="ARBA00038436"/>
    </source>
</evidence>
<keyword evidence="4 9" id="KW-0997">Cell inner membrane</keyword>
<feature type="domain" description="Tripartite ATP-independent periplasmic transporters DctQ component" evidence="10">
    <location>
        <begin position="40"/>
        <end position="168"/>
    </location>
</feature>
<keyword evidence="12" id="KW-1185">Reference proteome</keyword>
<feature type="transmembrane region" description="Helical" evidence="9">
    <location>
        <begin position="144"/>
        <end position="162"/>
    </location>
</feature>
<comment type="subcellular location">
    <subcellularLocation>
        <location evidence="1 9">Cell inner membrane</location>
        <topology evidence="1 9">Multi-pass membrane protein</topology>
    </subcellularLocation>
</comment>
<feature type="transmembrane region" description="Helical" evidence="9">
    <location>
        <begin position="23"/>
        <end position="48"/>
    </location>
</feature>
<dbReference type="Pfam" id="PF04290">
    <property type="entry name" value="DctQ"/>
    <property type="match status" value="1"/>
</dbReference>
<evidence type="ECO:0000256" key="7">
    <source>
        <dbReference type="ARBA" id="ARBA00023136"/>
    </source>
</evidence>
<keyword evidence="2 9" id="KW-0813">Transport</keyword>
<dbReference type="GO" id="GO:0022857">
    <property type="term" value="F:transmembrane transporter activity"/>
    <property type="evidence" value="ECO:0007669"/>
    <property type="project" value="UniProtKB-UniRule"/>
</dbReference>
<feature type="transmembrane region" description="Helical" evidence="9">
    <location>
        <begin position="68"/>
        <end position="91"/>
    </location>
</feature>
<evidence type="ECO:0000256" key="2">
    <source>
        <dbReference type="ARBA" id="ARBA00022448"/>
    </source>
</evidence>
<evidence type="ECO:0000256" key="5">
    <source>
        <dbReference type="ARBA" id="ARBA00022692"/>
    </source>
</evidence>
<comment type="caution">
    <text evidence="11">The sequence shown here is derived from an EMBL/GenBank/DDBJ whole genome shotgun (WGS) entry which is preliminary data.</text>
</comment>
<dbReference type="AlphaFoldDB" id="A0A3D9DSE4"/>
<proteinExistence type="inferred from homology"/>
<dbReference type="InterPro" id="IPR007387">
    <property type="entry name" value="TRAP_DctQ"/>
</dbReference>
<reference evidence="11 12" key="1">
    <citation type="submission" date="2018-07" db="EMBL/GenBank/DDBJ databases">
        <title>Genomic Encyclopedia of Type Strains, Phase IV (KMG-IV): sequencing the most valuable type-strain genomes for metagenomic binning, comparative biology and taxonomic classification.</title>
        <authorList>
            <person name="Goeker M."/>
        </authorList>
    </citation>
    <scope>NUCLEOTIDE SEQUENCE [LARGE SCALE GENOMIC DNA]</scope>
    <source>
        <strain evidence="11 12">DSM 14324</strain>
    </source>
</reference>
<evidence type="ECO:0000256" key="9">
    <source>
        <dbReference type="RuleBase" id="RU369079"/>
    </source>
</evidence>
<keyword evidence="6 9" id="KW-1133">Transmembrane helix</keyword>
<evidence type="ECO:0000256" key="1">
    <source>
        <dbReference type="ARBA" id="ARBA00004429"/>
    </source>
</evidence>
<keyword evidence="5 9" id="KW-0812">Transmembrane</keyword>
<accession>A0A3D9DSE4</accession>
<organism evidence="11 12">
    <name type="scientific">Kushneria indalinina DSM 14324</name>
    <dbReference type="NCBI Taxonomy" id="1122140"/>
    <lineage>
        <taxon>Bacteria</taxon>
        <taxon>Pseudomonadati</taxon>
        <taxon>Pseudomonadota</taxon>
        <taxon>Gammaproteobacteria</taxon>
        <taxon>Oceanospirillales</taxon>
        <taxon>Halomonadaceae</taxon>
        <taxon>Kushneria</taxon>
    </lineage>
</organism>
<dbReference type="GO" id="GO:0015740">
    <property type="term" value="P:C4-dicarboxylate transport"/>
    <property type="evidence" value="ECO:0007669"/>
    <property type="project" value="TreeGrafter"/>
</dbReference>
<protein>
    <recommendedName>
        <fullName evidence="9">TRAP transporter small permease protein</fullName>
    </recommendedName>
</protein>
<evidence type="ECO:0000313" key="12">
    <source>
        <dbReference type="Proteomes" id="UP000256334"/>
    </source>
</evidence>
<dbReference type="GO" id="GO:0005886">
    <property type="term" value="C:plasma membrane"/>
    <property type="evidence" value="ECO:0007669"/>
    <property type="project" value="UniProtKB-SubCell"/>
</dbReference>
<dbReference type="RefSeq" id="WP_170140620.1">
    <property type="nucleotide sequence ID" value="NZ_QRDJ01000009.1"/>
</dbReference>
<evidence type="ECO:0000256" key="4">
    <source>
        <dbReference type="ARBA" id="ARBA00022519"/>
    </source>
</evidence>
<comment type="function">
    <text evidence="9">Part of the tripartite ATP-independent periplasmic (TRAP) transport system.</text>
</comment>
<sequence>MAAGTPGAVAGRSPVRVVETLRLALYGVAVTVGAIAFLALFVVIMGAVLARYFDFASGSVMQALPRMLFPWLVCAGFGVAGLSGQHIAMEALTQRVPVPLQRWLAVISSALLLTLYLFLLWQVLRVLQVVGGMNYPLLGISQGWGYGALLMGLGLMLLGATLEGIRVFCTPPTSAEKGSVVPFVHQEESTS</sequence>
<evidence type="ECO:0000256" key="3">
    <source>
        <dbReference type="ARBA" id="ARBA00022475"/>
    </source>
</evidence>
<evidence type="ECO:0000259" key="10">
    <source>
        <dbReference type="Pfam" id="PF04290"/>
    </source>
</evidence>
<dbReference type="EMBL" id="QRDJ01000009">
    <property type="protein sequence ID" value="REC93688.1"/>
    <property type="molecule type" value="Genomic_DNA"/>
</dbReference>